<reference evidence="2 3" key="1">
    <citation type="journal article" date="2016" name="Genome Biol. Evol.">
        <title>Divergent and convergent evolution of fungal pathogenicity.</title>
        <authorList>
            <person name="Shang Y."/>
            <person name="Xiao G."/>
            <person name="Zheng P."/>
            <person name="Cen K."/>
            <person name="Zhan S."/>
            <person name="Wang C."/>
        </authorList>
    </citation>
    <scope>NUCLEOTIDE SEQUENCE [LARGE SCALE GENOMIC DNA]</scope>
    <source>
        <strain evidence="2 3">RCEF 1005</strain>
    </source>
</reference>
<evidence type="ECO:0000313" key="3">
    <source>
        <dbReference type="Proteomes" id="UP000076881"/>
    </source>
</evidence>
<keyword evidence="3" id="KW-1185">Reference proteome</keyword>
<sequence length="159" mass="17824">MKSRMHRANTTSKPAYPTSRTKKRSRRTPNASSEYAAPDLAEAIPIHPGLFAEANDPEIPEELLPQNNDMLSLKGQIWPGMGKMDLANEDMKRTRNQRKPKSAIDKMRRTSEGIEPTQVVMTSDLQVERVKGVYDSSSPIPGQEEAVSKNEHAFSVMLF</sequence>
<dbReference type="STRING" id="1081108.A0A168HIM6"/>
<feature type="compositionally biased region" description="Basic and acidic residues" evidence="1">
    <location>
        <begin position="102"/>
        <end position="112"/>
    </location>
</feature>
<evidence type="ECO:0000313" key="2">
    <source>
        <dbReference type="EMBL" id="OAA77826.1"/>
    </source>
</evidence>
<evidence type="ECO:0000256" key="1">
    <source>
        <dbReference type="SAM" id="MobiDB-lite"/>
    </source>
</evidence>
<protein>
    <submittedName>
        <fullName evidence="2">Uncharacterized protein</fullName>
    </submittedName>
</protein>
<comment type="caution">
    <text evidence="2">The sequence shown here is derived from an EMBL/GenBank/DDBJ whole genome shotgun (WGS) entry which is preliminary data.</text>
</comment>
<dbReference type="OrthoDB" id="5428259at2759"/>
<name>A0A168HIM6_CORDF</name>
<feature type="region of interest" description="Disordered" evidence="1">
    <location>
        <begin position="87"/>
        <end position="112"/>
    </location>
</feature>
<organism evidence="2 3">
    <name type="scientific">Akanthomyces lecanii RCEF 1005</name>
    <dbReference type="NCBI Taxonomy" id="1081108"/>
    <lineage>
        <taxon>Eukaryota</taxon>
        <taxon>Fungi</taxon>
        <taxon>Dikarya</taxon>
        <taxon>Ascomycota</taxon>
        <taxon>Pezizomycotina</taxon>
        <taxon>Sordariomycetes</taxon>
        <taxon>Hypocreomycetidae</taxon>
        <taxon>Hypocreales</taxon>
        <taxon>Cordycipitaceae</taxon>
        <taxon>Akanthomyces</taxon>
        <taxon>Cordyceps confragosa</taxon>
    </lineage>
</organism>
<dbReference type="AlphaFoldDB" id="A0A168HIM6"/>
<dbReference type="EMBL" id="AZHF01000003">
    <property type="protein sequence ID" value="OAA77826.1"/>
    <property type="molecule type" value="Genomic_DNA"/>
</dbReference>
<accession>A0A168HIM6</accession>
<gene>
    <name evidence="2" type="ORF">LEL_04649</name>
</gene>
<feature type="region of interest" description="Disordered" evidence="1">
    <location>
        <begin position="1"/>
        <end position="41"/>
    </location>
</feature>
<proteinExistence type="predicted"/>
<dbReference type="Proteomes" id="UP000076881">
    <property type="component" value="Unassembled WGS sequence"/>
</dbReference>